<evidence type="ECO:0000259" key="2">
    <source>
        <dbReference type="Pfam" id="PF07261"/>
    </source>
</evidence>
<gene>
    <name evidence="3" type="ORF">GBZ86_06460</name>
</gene>
<accession>A0A6I1MK52</accession>
<dbReference type="InterPro" id="IPR017019">
    <property type="entry name" value="DNA_replication_prd_bac"/>
</dbReference>
<dbReference type="Proteomes" id="UP000430345">
    <property type="component" value="Unassembled WGS sequence"/>
</dbReference>
<dbReference type="NCBIfam" id="TIGR01446">
    <property type="entry name" value="DnaD_dom"/>
    <property type="match status" value="2"/>
</dbReference>
<evidence type="ECO:0000256" key="1">
    <source>
        <dbReference type="ARBA" id="ARBA00093462"/>
    </source>
</evidence>
<sequence>MSTFMLKNSATNFTPVNNIFIDKYMTKARGEFVKVYLLMLKYSISGELGVNSSILATKLNLLESDIMNALNYWNDEGVIKLLPIDKMNNFNIEFLDLYPTDDESTSIKVDLLSALNENNTKDMLKDIEKLIGRTLSPMEMSSYLSWQNEYNFSSELILLLIEYCASKGKRDSRYIEKVAISWYDCGITNIDEAQAYITKNEDKWVKIKKILNYLGIKNHEIMKPQEDILEKWLFTFNFSLELIFKACDICFERLNRADFKYIDGILTKWHKDQIKTLQDVATKDIKKPNQIVRNTNVSNNSHTPQKALNFTNYSQREYDYDLLEKQLLGWDD</sequence>
<dbReference type="InterPro" id="IPR034829">
    <property type="entry name" value="DnaD-like_sf"/>
</dbReference>
<dbReference type="AlphaFoldDB" id="A0A6I1MK52"/>
<dbReference type="PIRSF" id="PIRSF033722">
    <property type="entry name" value="DnaD_CA_C3587_prd"/>
    <property type="match status" value="1"/>
</dbReference>
<dbReference type="OrthoDB" id="1652900at2"/>
<keyword evidence="4" id="KW-1185">Reference proteome</keyword>
<proteinExistence type="inferred from homology"/>
<dbReference type="Pfam" id="PF07261">
    <property type="entry name" value="DnaB_2"/>
    <property type="match status" value="2"/>
</dbReference>
<dbReference type="RefSeq" id="WP_152888884.1">
    <property type="nucleotide sequence ID" value="NZ_WHJC01000065.1"/>
</dbReference>
<feature type="domain" description="DnaB/C C-terminal" evidence="2">
    <location>
        <begin position="227"/>
        <end position="281"/>
    </location>
</feature>
<dbReference type="Gene3D" id="1.10.10.630">
    <property type="entry name" value="DnaD domain-like"/>
    <property type="match status" value="2"/>
</dbReference>
<evidence type="ECO:0000313" key="4">
    <source>
        <dbReference type="Proteomes" id="UP000430345"/>
    </source>
</evidence>
<dbReference type="SUPFAM" id="SSF158499">
    <property type="entry name" value="DnaD domain-like"/>
    <property type="match status" value="2"/>
</dbReference>
<dbReference type="InterPro" id="IPR053162">
    <property type="entry name" value="DnaD"/>
</dbReference>
<dbReference type="InterPro" id="IPR006343">
    <property type="entry name" value="DnaB/C_C"/>
</dbReference>
<protein>
    <submittedName>
        <fullName evidence="3">DnaD domain protein</fullName>
    </submittedName>
</protein>
<feature type="domain" description="DnaB/C C-terminal" evidence="2">
    <location>
        <begin position="125"/>
        <end position="197"/>
    </location>
</feature>
<organism evidence="3 4">
    <name type="scientific">Clostridium tarantellae</name>
    <dbReference type="NCBI Taxonomy" id="39493"/>
    <lineage>
        <taxon>Bacteria</taxon>
        <taxon>Bacillati</taxon>
        <taxon>Bacillota</taxon>
        <taxon>Clostridia</taxon>
        <taxon>Eubacteriales</taxon>
        <taxon>Clostridiaceae</taxon>
        <taxon>Clostridium</taxon>
    </lineage>
</organism>
<evidence type="ECO:0000313" key="3">
    <source>
        <dbReference type="EMBL" id="MPQ43400.1"/>
    </source>
</evidence>
<dbReference type="EMBL" id="WHJC01000065">
    <property type="protein sequence ID" value="MPQ43400.1"/>
    <property type="molecule type" value="Genomic_DNA"/>
</dbReference>
<comment type="similarity">
    <text evidence="1">Belongs to the DnaB/DnaD family.</text>
</comment>
<dbReference type="PANTHER" id="PTHR37293">
    <property type="entry name" value="PHAGE REPLICATION PROTEIN-RELATED"/>
    <property type="match status" value="1"/>
</dbReference>
<reference evidence="3 4" key="1">
    <citation type="submission" date="2019-10" db="EMBL/GenBank/DDBJ databases">
        <title>The Genome Sequence of Clostridium tarantellae Isolated from Fish Brain.</title>
        <authorList>
            <person name="Bano L."/>
            <person name="Kiel M."/>
            <person name="Sales G."/>
            <person name="Doxey A.C."/>
            <person name="Mansfield M.J."/>
            <person name="Schiavone M."/>
            <person name="Rossetto O."/>
            <person name="Pirazzini M."/>
            <person name="Dobrindt U."/>
            <person name="Montecucco C."/>
        </authorList>
    </citation>
    <scope>NUCLEOTIDE SEQUENCE [LARGE SCALE GENOMIC DNA]</scope>
    <source>
        <strain evidence="3 4">DSM 3997</strain>
    </source>
</reference>
<name>A0A6I1MK52_9CLOT</name>
<comment type="caution">
    <text evidence="3">The sequence shown here is derived from an EMBL/GenBank/DDBJ whole genome shotgun (WGS) entry which is preliminary data.</text>
</comment>
<dbReference type="PANTHER" id="PTHR37293:SF5">
    <property type="entry name" value="DNA REPLICATION PROTEIN"/>
    <property type="match status" value="1"/>
</dbReference>